<organism evidence="3 4">
    <name type="scientific">Gelidibacter salicanalis</name>
    <dbReference type="NCBI Taxonomy" id="291193"/>
    <lineage>
        <taxon>Bacteria</taxon>
        <taxon>Pseudomonadati</taxon>
        <taxon>Bacteroidota</taxon>
        <taxon>Flavobacteriia</taxon>
        <taxon>Flavobacteriales</taxon>
        <taxon>Flavobacteriaceae</taxon>
        <taxon>Gelidibacter</taxon>
    </lineage>
</organism>
<accession>A0A934KMZ1</accession>
<gene>
    <name evidence="3" type="ORF">JEM65_16935</name>
</gene>
<dbReference type="PANTHER" id="PTHR37023:SF1">
    <property type="entry name" value="ISSOD25 TRANSPOSASE TNPA_ISSOD25"/>
    <property type="match status" value="1"/>
</dbReference>
<proteinExistence type="predicted"/>
<feature type="domain" description="Transposase IS801/IS1294" evidence="1">
    <location>
        <begin position="144"/>
        <end position="316"/>
    </location>
</feature>
<evidence type="ECO:0000313" key="4">
    <source>
        <dbReference type="Proteomes" id="UP000662373"/>
    </source>
</evidence>
<dbReference type="InterPro" id="IPR026889">
    <property type="entry name" value="Zn_Tnp"/>
</dbReference>
<comment type="caution">
    <text evidence="3">The sequence shown here is derived from an EMBL/GenBank/DDBJ whole genome shotgun (WGS) entry which is preliminary data.</text>
</comment>
<dbReference type="Proteomes" id="UP000662373">
    <property type="component" value="Unassembled WGS sequence"/>
</dbReference>
<keyword evidence="4" id="KW-1185">Reference proteome</keyword>
<dbReference type="Pfam" id="PF14319">
    <property type="entry name" value="Zn_Tnp_IS91"/>
    <property type="match status" value="1"/>
</dbReference>
<dbReference type="Pfam" id="PF04986">
    <property type="entry name" value="Y2_Tnp"/>
    <property type="match status" value="1"/>
</dbReference>
<feature type="domain" description="Transposase zinc-binding" evidence="2">
    <location>
        <begin position="21"/>
        <end position="102"/>
    </location>
</feature>
<dbReference type="InterPro" id="IPR007069">
    <property type="entry name" value="Transposase_32"/>
</dbReference>
<dbReference type="AlphaFoldDB" id="A0A934KMZ1"/>
<dbReference type="GO" id="GO:0003677">
    <property type="term" value="F:DNA binding"/>
    <property type="evidence" value="ECO:0007669"/>
    <property type="project" value="InterPro"/>
</dbReference>
<dbReference type="InterPro" id="IPR054832">
    <property type="entry name" value="transpos_IS91"/>
</dbReference>
<evidence type="ECO:0000259" key="1">
    <source>
        <dbReference type="Pfam" id="PF04986"/>
    </source>
</evidence>
<sequence>MRPKHTVADVLEMEQLQLRNLSLTSWHYRALQAIRRCRTKAMGGHIDKCDCCHALHISYNPDSYRDRNRHCPTCQGHKREEWIRAREGELLNVPYFHVVFTLPSEFNSYALSHGKIVYGSLFRAAWQTLQQFGDNPKHLGGRMGMIAVLHTWGQNMSLHPHLHCIVPGGGLSRSGQWKIAKNNGNYLFNVKSMSQVFRAKYIAELRKSDIKIPQKIYNEVFGKKWVVYAKQPFRSPKYVIEYLGRYTHKIAISNHRITDVDRKSRSVSFNAKDYRRAGRKVDLTLSSQEFIRRFALHILPKGFTRIRHYGILSSSWKKEKLPKLQTELATVKRDPLKTKEPLLHRRCPVCKKGRLHTILLFNDRGPPENWQVLLKDRKLNRSN</sequence>
<evidence type="ECO:0000313" key="3">
    <source>
        <dbReference type="EMBL" id="MBJ7882321.1"/>
    </source>
</evidence>
<dbReference type="PANTHER" id="PTHR37023">
    <property type="entry name" value="TRANSPOSASE"/>
    <property type="match status" value="1"/>
</dbReference>
<evidence type="ECO:0000259" key="2">
    <source>
        <dbReference type="Pfam" id="PF14319"/>
    </source>
</evidence>
<dbReference type="GO" id="GO:0006313">
    <property type="term" value="P:DNA transposition"/>
    <property type="evidence" value="ECO:0007669"/>
    <property type="project" value="InterPro"/>
</dbReference>
<protein>
    <submittedName>
        <fullName evidence="3">IS91 family transposase</fullName>
    </submittedName>
</protein>
<dbReference type="EMBL" id="JAEHJZ010000045">
    <property type="protein sequence ID" value="MBJ7882321.1"/>
    <property type="molecule type" value="Genomic_DNA"/>
</dbReference>
<dbReference type="RefSeq" id="WP_199602190.1">
    <property type="nucleotide sequence ID" value="NZ_JAEHJZ010000045.1"/>
</dbReference>
<name>A0A934KMZ1_9FLAO</name>
<reference evidence="3 4" key="1">
    <citation type="submission" date="2020-09" db="EMBL/GenBank/DDBJ databases">
        <title>Draft genome of Gelidibacter salicanalis PAMC21136.</title>
        <authorList>
            <person name="Park H."/>
        </authorList>
    </citation>
    <scope>NUCLEOTIDE SEQUENCE [LARGE SCALE GENOMIC DNA]</scope>
    <source>
        <strain evidence="3 4">PAMC21136</strain>
    </source>
</reference>
<dbReference type="GO" id="GO:0004803">
    <property type="term" value="F:transposase activity"/>
    <property type="evidence" value="ECO:0007669"/>
    <property type="project" value="InterPro"/>
</dbReference>
<dbReference type="NCBIfam" id="NF033538">
    <property type="entry name" value="transpos_IS91"/>
    <property type="match status" value="1"/>
</dbReference>